<evidence type="ECO:0000313" key="1">
    <source>
        <dbReference type="EMBL" id="KAI7997202.1"/>
    </source>
</evidence>
<gene>
    <name evidence="1" type="ORF">LOK49_LG10G01270</name>
</gene>
<name>A0ACC0G9P5_9ERIC</name>
<dbReference type="EMBL" id="CM045767">
    <property type="protein sequence ID" value="KAI7997202.1"/>
    <property type="molecule type" value="Genomic_DNA"/>
</dbReference>
<proteinExistence type="predicted"/>
<keyword evidence="2" id="KW-1185">Reference proteome</keyword>
<evidence type="ECO:0000313" key="2">
    <source>
        <dbReference type="Proteomes" id="UP001060215"/>
    </source>
</evidence>
<dbReference type="Proteomes" id="UP001060215">
    <property type="component" value="Chromosome 10"/>
</dbReference>
<sequence>MEESVAPRIYRLPPSCLRKLQRSVDDSDELQSDASLKAQERLMMGGGAVKLLVGEIAILEMELCNVLHAGGKFGGSSSGSRCLRGLHGVGLSVVNALSEALEVTVWRDGMEYQQKYSRGKPLSTLMCHELPDESKDSRGTHIKLWHDKTIFTSAIQFDYSTIARQIRELAFLNPEITIALKKEDTDPEKKLYSEHRQKTIRDIVGFRKEADGIRIDVALQWCSDAYSDTMLGYANSIRTIDGGTHIDGMKASLTIKKFQVISVKVADPEFEGQMKVLLISSLHLSPISIFVCLEYLILLLILSILERQGWEYLELHPDVLDSILSKSLMARELVRQKSVLTYSSLPRKLADCSATNPEDSGILLYDTDSSGFFSMLRKAVLPLRVKILNIERNDEATMYKNEEIQNLILEALRYHKIIILTDADVDDAHIRTLLLLEQSSIFCSLQRALFDEGCIYVGVPPLYKVERGKKAYYCYDDAELKQLQSSFPSNASDNIQRFKMMPLQLWETTLDLEERLLKQLMVEDAAEANVVFSSLMGSRVDYRKELIQSSASMINLDQLDM</sequence>
<comment type="caution">
    <text evidence="1">The sequence shown here is derived from an EMBL/GenBank/DDBJ whole genome shotgun (WGS) entry which is preliminary data.</text>
</comment>
<accession>A0ACC0G9P5</accession>
<organism evidence="1 2">
    <name type="scientific">Camellia lanceoleosa</name>
    <dbReference type="NCBI Taxonomy" id="1840588"/>
    <lineage>
        <taxon>Eukaryota</taxon>
        <taxon>Viridiplantae</taxon>
        <taxon>Streptophyta</taxon>
        <taxon>Embryophyta</taxon>
        <taxon>Tracheophyta</taxon>
        <taxon>Spermatophyta</taxon>
        <taxon>Magnoliopsida</taxon>
        <taxon>eudicotyledons</taxon>
        <taxon>Gunneridae</taxon>
        <taxon>Pentapetalae</taxon>
        <taxon>asterids</taxon>
        <taxon>Ericales</taxon>
        <taxon>Theaceae</taxon>
        <taxon>Camellia</taxon>
    </lineage>
</organism>
<protein>
    <submittedName>
        <fullName evidence="1">Uncharacterized protein</fullName>
    </submittedName>
</protein>
<reference evidence="1 2" key="1">
    <citation type="journal article" date="2022" name="Plant J.">
        <title>Chromosome-level genome of Camellia lanceoleosa provides a valuable resource for understanding genome evolution and self-incompatibility.</title>
        <authorList>
            <person name="Gong W."/>
            <person name="Xiao S."/>
            <person name="Wang L."/>
            <person name="Liao Z."/>
            <person name="Chang Y."/>
            <person name="Mo W."/>
            <person name="Hu G."/>
            <person name="Li W."/>
            <person name="Zhao G."/>
            <person name="Zhu H."/>
            <person name="Hu X."/>
            <person name="Ji K."/>
            <person name="Xiang X."/>
            <person name="Song Q."/>
            <person name="Yuan D."/>
            <person name="Jin S."/>
            <person name="Zhang L."/>
        </authorList>
    </citation>
    <scope>NUCLEOTIDE SEQUENCE [LARGE SCALE GENOMIC DNA]</scope>
    <source>
        <strain evidence="1">SQ_2022a</strain>
    </source>
</reference>